<comment type="catalytic activity">
    <reaction evidence="1">
        <text>ATP + protein L-histidine = ADP + protein N-phospho-L-histidine.</text>
        <dbReference type="EC" id="2.7.13.3"/>
    </reaction>
</comment>
<evidence type="ECO:0000256" key="2">
    <source>
        <dbReference type="ARBA" id="ARBA00012438"/>
    </source>
</evidence>
<dbReference type="GO" id="GO:0030295">
    <property type="term" value="F:protein kinase activator activity"/>
    <property type="evidence" value="ECO:0007669"/>
    <property type="project" value="TreeGrafter"/>
</dbReference>
<dbReference type="PRINTS" id="PR00344">
    <property type="entry name" value="BCTRLSENSOR"/>
</dbReference>
<dbReference type="InterPro" id="IPR050351">
    <property type="entry name" value="BphY/WalK/GraS-like"/>
</dbReference>
<dbReference type="SUPFAM" id="SSF47384">
    <property type="entry name" value="Homodimeric domain of signal transducing histidine kinase"/>
    <property type="match status" value="1"/>
</dbReference>
<feature type="transmembrane region" description="Helical" evidence="9">
    <location>
        <begin position="7"/>
        <end position="27"/>
    </location>
</feature>
<name>A0A3L8PWV5_9GAMM</name>
<accession>A0A3L8PWV5</accession>
<dbReference type="GO" id="GO:0000155">
    <property type="term" value="F:phosphorelay sensor kinase activity"/>
    <property type="evidence" value="ECO:0007669"/>
    <property type="project" value="InterPro"/>
</dbReference>
<keyword evidence="4" id="KW-0808">Transferase</keyword>
<keyword evidence="5" id="KW-0547">Nucleotide-binding</keyword>
<keyword evidence="8" id="KW-0902">Two-component regulatory system</keyword>
<evidence type="ECO:0000313" key="12">
    <source>
        <dbReference type="Proteomes" id="UP000281474"/>
    </source>
</evidence>
<organism evidence="11 12">
    <name type="scientific">Parashewanella curva</name>
    <dbReference type="NCBI Taxonomy" id="2338552"/>
    <lineage>
        <taxon>Bacteria</taxon>
        <taxon>Pseudomonadati</taxon>
        <taxon>Pseudomonadota</taxon>
        <taxon>Gammaproteobacteria</taxon>
        <taxon>Alteromonadales</taxon>
        <taxon>Shewanellaceae</taxon>
        <taxon>Parashewanella</taxon>
    </lineage>
</organism>
<evidence type="ECO:0000256" key="7">
    <source>
        <dbReference type="ARBA" id="ARBA00022840"/>
    </source>
</evidence>
<dbReference type="EMBL" id="QZEI01000026">
    <property type="protein sequence ID" value="RLV59800.1"/>
    <property type="molecule type" value="Genomic_DNA"/>
</dbReference>
<evidence type="ECO:0000256" key="6">
    <source>
        <dbReference type="ARBA" id="ARBA00022777"/>
    </source>
</evidence>
<proteinExistence type="predicted"/>
<dbReference type="OrthoDB" id="6224429at2"/>
<evidence type="ECO:0000256" key="8">
    <source>
        <dbReference type="ARBA" id="ARBA00023012"/>
    </source>
</evidence>
<evidence type="ECO:0000256" key="9">
    <source>
        <dbReference type="SAM" id="Phobius"/>
    </source>
</evidence>
<dbReference type="GO" id="GO:0007234">
    <property type="term" value="P:osmosensory signaling via phosphorelay pathway"/>
    <property type="evidence" value="ECO:0007669"/>
    <property type="project" value="TreeGrafter"/>
</dbReference>
<dbReference type="InterPro" id="IPR036097">
    <property type="entry name" value="HisK_dim/P_sf"/>
</dbReference>
<protein>
    <recommendedName>
        <fullName evidence="2">histidine kinase</fullName>
        <ecNumber evidence="2">2.7.13.3</ecNumber>
    </recommendedName>
</protein>
<evidence type="ECO:0000256" key="5">
    <source>
        <dbReference type="ARBA" id="ARBA00022741"/>
    </source>
</evidence>
<dbReference type="PANTHER" id="PTHR42878:SF7">
    <property type="entry name" value="SENSOR HISTIDINE KINASE GLRK"/>
    <property type="match status" value="1"/>
</dbReference>
<dbReference type="PROSITE" id="PS50109">
    <property type="entry name" value="HIS_KIN"/>
    <property type="match status" value="1"/>
</dbReference>
<evidence type="ECO:0000313" key="11">
    <source>
        <dbReference type="EMBL" id="RLV59800.1"/>
    </source>
</evidence>
<dbReference type="Gene3D" id="3.30.565.10">
    <property type="entry name" value="Histidine kinase-like ATPase, C-terminal domain"/>
    <property type="match status" value="1"/>
</dbReference>
<keyword evidence="7" id="KW-0067">ATP-binding</keyword>
<dbReference type="InterPro" id="IPR036890">
    <property type="entry name" value="HATPase_C_sf"/>
</dbReference>
<evidence type="ECO:0000256" key="1">
    <source>
        <dbReference type="ARBA" id="ARBA00000085"/>
    </source>
</evidence>
<dbReference type="Pfam" id="PF02518">
    <property type="entry name" value="HATPase_c"/>
    <property type="match status" value="1"/>
</dbReference>
<evidence type="ECO:0000259" key="10">
    <source>
        <dbReference type="PROSITE" id="PS50109"/>
    </source>
</evidence>
<keyword evidence="9" id="KW-0472">Membrane</keyword>
<dbReference type="InterPro" id="IPR004358">
    <property type="entry name" value="Sig_transdc_His_kin-like_C"/>
</dbReference>
<dbReference type="Gene3D" id="1.10.287.130">
    <property type="match status" value="1"/>
</dbReference>
<feature type="transmembrane region" description="Helical" evidence="9">
    <location>
        <begin position="33"/>
        <end position="52"/>
    </location>
</feature>
<dbReference type="CDD" id="cd00082">
    <property type="entry name" value="HisKA"/>
    <property type="match status" value="1"/>
</dbReference>
<dbReference type="SUPFAM" id="SSF55874">
    <property type="entry name" value="ATPase domain of HSP90 chaperone/DNA topoisomerase II/histidine kinase"/>
    <property type="match status" value="1"/>
</dbReference>
<dbReference type="AlphaFoldDB" id="A0A3L8PWV5"/>
<dbReference type="InterPro" id="IPR003594">
    <property type="entry name" value="HATPase_dom"/>
</dbReference>
<keyword evidence="6 11" id="KW-0418">Kinase</keyword>
<dbReference type="RefSeq" id="WP_121838863.1">
    <property type="nucleotide sequence ID" value="NZ_ML014775.1"/>
</dbReference>
<gene>
    <name evidence="11" type="ORF">D5018_10010</name>
</gene>
<keyword evidence="9" id="KW-0812">Transmembrane</keyword>
<dbReference type="Proteomes" id="UP000281474">
    <property type="component" value="Unassembled WGS sequence"/>
</dbReference>
<dbReference type="InterPro" id="IPR003661">
    <property type="entry name" value="HisK_dim/P_dom"/>
</dbReference>
<dbReference type="GO" id="GO:0000156">
    <property type="term" value="F:phosphorelay response regulator activity"/>
    <property type="evidence" value="ECO:0007669"/>
    <property type="project" value="TreeGrafter"/>
</dbReference>
<evidence type="ECO:0000256" key="4">
    <source>
        <dbReference type="ARBA" id="ARBA00022679"/>
    </source>
</evidence>
<dbReference type="SMART" id="SM00387">
    <property type="entry name" value="HATPase_c"/>
    <property type="match status" value="1"/>
</dbReference>
<keyword evidence="9" id="KW-1133">Transmembrane helix</keyword>
<keyword evidence="3" id="KW-0597">Phosphoprotein</keyword>
<dbReference type="PANTHER" id="PTHR42878">
    <property type="entry name" value="TWO-COMPONENT HISTIDINE KINASE"/>
    <property type="match status" value="1"/>
</dbReference>
<dbReference type="InterPro" id="IPR005467">
    <property type="entry name" value="His_kinase_dom"/>
</dbReference>
<evidence type="ECO:0000256" key="3">
    <source>
        <dbReference type="ARBA" id="ARBA00022553"/>
    </source>
</evidence>
<dbReference type="EC" id="2.7.13.3" evidence="2"/>
<dbReference type="GO" id="GO:0005524">
    <property type="term" value="F:ATP binding"/>
    <property type="evidence" value="ECO:0007669"/>
    <property type="project" value="UniProtKB-KW"/>
</dbReference>
<reference evidence="11 12" key="1">
    <citation type="submission" date="2018-09" db="EMBL/GenBank/DDBJ databases">
        <title>Phylogeny of the Shewanellaceae, and recommendation for two new genera, Pseudoshewanella and Parashewanella.</title>
        <authorList>
            <person name="Wang G."/>
        </authorList>
    </citation>
    <scope>NUCLEOTIDE SEQUENCE [LARGE SCALE GENOMIC DNA]</scope>
    <source>
        <strain evidence="11 12">C51</strain>
    </source>
</reference>
<dbReference type="SMART" id="SM00388">
    <property type="entry name" value="HisKA"/>
    <property type="match status" value="1"/>
</dbReference>
<sequence length="403" mass="45872">MSYQQQWKLGLALVSCLITALLCWPIYLLKQDLLLTLTSAMAACFVCAYLSFHFYKKNVEPFEQLKSFIQLRKQEKQNITLNFDNPNSPFAEVSQLLQQDLYSAQTPEGDVLQSILSEWQYPVLMFDKQEKIVFFNQALLQLFSSPILIGMKISDLSFYKRQGQYNNEQLAAHWSLQNVRFKQQDLILFHDIEQSLKNQKLKTQTDTIRILSHELNNSLTPMASMADTLLSSDSFSESLAREVLQRVKSRSESLLEFIGTYTRLNKTQQIKPSWFDVQNVCQQLSIEQGIDCHTAGNASIFADPILFEQVLENLMKNAKQAQAQKLQINILSQGSLQIIELADDGIGFSNIDNLSVPLYTTKKDGQGLGLFFCRQIIELHNGKLDFSNSDNGAKVTISLPTII</sequence>
<comment type="caution">
    <text evidence="11">The sequence shown here is derived from an EMBL/GenBank/DDBJ whole genome shotgun (WGS) entry which is preliminary data.</text>
</comment>
<feature type="domain" description="Histidine kinase" evidence="10">
    <location>
        <begin position="210"/>
        <end position="403"/>
    </location>
</feature>
<keyword evidence="12" id="KW-1185">Reference proteome</keyword>